<evidence type="ECO:0000256" key="2">
    <source>
        <dbReference type="SAM" id="Phobius"/>
    </source>
</evidence>
<keyword evidence="2" id="KW-0812">Transmembrane</keyword>
<proteinExistence type="predicted"/>
<keyword evidence="2" id="KW-1133">Transmembrane helix</keyword>
<sequence>MMIEAGRGDSVSLLIAPASRLWRQSALGNPLSFSPLQFGLNATEDLGRNSHIQSLPGSVNLTLTNFNSTFNHQFSLSIPSFVHTTFSHSLSAVCSCAFTVTTSPLNIQRSAIPSANINEFVAREIRFVRLATVMTTAASFRQTPATWNWSARTLETTTPSRSRQSLGFPVWVLLALLIIPSFLSAGTATAQCGADFVFPTENLRVFSLDTINVTYTSTFDKPSLSCWCGTSTDKEKTLSAPATLNLARPPVPLKVPSPLGHRSLPKLSARIALPSNEATSMRKRLMASLRSQRTECNGTTPFPLNFSSTYPCWLELQAGSGDCRVESSKFFILTKDRDPDHRLPATIGPSATVIAIDVSSTAIPGPPPHPDDHFALGARIALGVGIALACFSVGAMAAFLYFRRRKKQQQAELANAIVANEYRQGRKGPEKKLFGGFSSSKTSSDGHLYDTVQPVFDGYPGSTGYDDVRSNNSSDIYGHSPVMPHSPSWSYNQGPWGHDAATGAAWERSTERAGLGGGVGVTENLSITGRELEAARAKTVQPIPTSYGPNPVTPTLTPRASSRGELNERAAADSISLDSRLGVPPMPLMPQLSAASAAPLGGYYPDYYNYEQYTIPPPTEAPTPTPHLPLPSVPTTLPRPNPTTSQTQRPQPPLIVSYGPNRVTPTPAVTSPTVPPDESMIERPLRGVELQGEPASPIERRHPWEDIDLPSASNNGPLPPYASTEEYAAMESGAIRKLEEPRAHAELPPTKDGYYHSTYYIVEHELPGDEYQRDPFHPQGGSSASGRGRDIDEQKFLLDDVEMAHLKAQKERIRAEMKKKQKQKETYQHDQGHDQDFLGASASFSTR</sequence>
<comment type="caution">
    <text evidence="3">The sequence shown here is derived from an EMBL/GenBank/DDBJ whole genome shotgun (WGS) entry which is preliminary data.</text>
</comment>
<feature type="compositionally biased region" description="Pro residues" evidence="1">
    <location>
        <begin position="615"/>
        <end position="641"/>
    </location>
</feature>
<keyword evidence="2" id="KW-0472">Membrane</keyword>
<evidence type="ECO:0000256" key="1">
    <source>
        <dbReference type="SAM" id="MobiDB-lite"/>
    </source>
</evidence>
<feature type="compositionally biased region" description="Basic and acidic residues" evidence="1">
    <location>
        <begin position="809"/>
        <end position="836"/>
    </location>
</feature>
<dbReference type="Proteomes" id="UP001285908">
    <property type="component" value="Unassembled WGS sequence"/>
</dbReference>
<feature type="transmembrane region" description="Helical" evidence="2">
    <location>
        <begin position="166"/>
        <end position="183"/>
    </location>
</feature>
<protein>
    <submittedName>
        <fullName evidence="3">Uncharacterized protein</fullName>
    </submittedName>
</protein>
<feature type="compositionally biased region" description="Polar residues" evidence="1">
    <location>
        <begin position="542"/>
        <end position="560"/>
    </location>
</feature>
<organism evidence="3 4">
    <name type="scientific">Neurospora hispaniola</name>
    <dbReference type="NCBI Taxonomy" id="588809"/>
    <lineage>
        <taxon>Eukaryota</taxon>
        <taxon>Fungi</taxon>
        <taxon>Dikarya</taxon>
        <taxon>Ascomycota</taxon>
        <taxon>Pezizomycotina</taxon>
        <taxon>Sordariomycetes</taxon>
        <taxon>Sordariomycetidae</taxon>
        <taxon>Sordariales</taxon>
        <taxon>Sordariaceae</taxon>
        <taxon>Neurospora</taxon>
    </lineage>
</organism>
<dbReference type="EMBL" id="JAULSX010000003">
    <property type="protein sequence ID" value="KAK3494834.1"/>
    <property type="molecule type" value="Genomic_DNA"/>
</dbReference>
<accession>A0AAJ0MSY8</accession>
<dbReference type="GeneID" id="87875778"/>
<feature type="region of interest" description="Disordered" evidence="1">
    <location>
        <begin position="615"/>
        <end position="679"/>
    </location>
</feature>
<name>A0AAJ0MSY8_9PEZI</name>
<evidence type="ECO:0000313" key="3">
    <source>
        <dbReference type="EMBL" id="KAK3494834.1"/>
    </source>
</evidence>
<feature type="transmembrane region" description="Helical" evidence="2">
    <location>
        <begin position="380"/>
        <end position="402"/>
    </location>
</feature>
<keyword evidence="4" id="KW-1185">Reference proteome</keyword>
<feature type="region of interest" description="Disordered" evidence="1">
    <location>
        <begin position="809"/>
        <end position="847"/>
    </location>
</feature>
<gene>
    <name evidence="3" type="ORF">B0T23DRAFT_394912</name>
</gene>
<reference evidence="3 4" key="1">
    <citation type="journal article" date="2023" name="Mol. Phylogenet. Evol.">
        <title>Genome-scale phylogeny and comparative genomics of the fungal order Sordariales.</title>
        <authorList>
            <person name="Hensen N."/>
            <person name="Bonometti L."/>
            <person name="Westerberg I."/>
            <person name="Brannstrom I.O."/>
            <person name="Guillou S."/>
            <person name="Cros-Aarteil S."/>
            <person name="Calhoun S."/>
            <person name="Haridas S."/>
            <person name="Kuo A."/>
            <person name="Mondo S."/>
            <person name="Pangilinan J."/>
            <person name="Riley R."/>
            <person name="LaButti K."/>
            <person name="Andreopoulos B."/>
            <person name="Lipzen A."/>
            <person name="Chen C."/>
            <person name="Yan M."/>
            <person name="Daum C."/>
            <person name="Ng V."/>
            <person name="Clum A."/>
            <person name="Steindorff A."/>
            <person name="Ohm R.A."/>
            <person name="Martin F."/>
            <person name="Silar P."/>
            <person name="Natvig D.O."/>
            <person name="Lalanne C."/>
            <person name="Gautier V."/>
            <person name="Ament-Velasquez S.L."/>
            <person name="Kruys A."/>
            <person name="Hutchinson M.I."/>
            <person name="Powell A.J."/>
            <person name="Barry K."/>
            <person name="Miller A.N."/>
            <person name="Grigoriev I.V."/>
            <person name="Debuchy R."/>
            <person name="Gladieux P."/>
            <person name="Hiltunen Thoren M."/>
            <person name="Johannesson H."/>
        </authorList>
    </citation>
    <scope>NUCLEOTIDE SEQUENCE [LARGE SCALE GENOMIC DNA]</scope>
    <source>
        <strain evidence="3 4">FGSC 10403</strain>
    </source>
</reference>
<dbReference type="RefSeq" id="XP_062694263.1">
    <property type="nucleotide sequence ID" value="XM_062838156.1"/>
</dbReference>
<dbReference type="AlphaFoldDB" id="A0AAJ0MSY8"/>
<feature type="compositionally biased region" description="Low complexity" evidence="1">
    <location>
        <begin position="663"/>
        <end position="672"/>
    </location>
</feature>
<evidence type="ECO:0000313" key="4">
    <source>
        <dbReference type="Proteomes" id="UP001285908"/>
    </source>
</evidence>
<feature type="region of interest" description="Disordered" evidence="1">
    <location>
        <begin position="542"/>
        <end position="568"/>
    </location>
</feature>
<feature type="region of interest" description="Disordered" evidence="1">
    <location>
        <begin position="769"/>
        <end position="793"/>
    </location>
</feature>